<evidence type="ECO:0000256" key="2">
    <source>
        <dbReference type="ARBA" id="ARBA00004651"/>
    </source>
</evidence>
<dbReference type="PROSITE" id="PS50885">
    <property type="entry name" value="HAMP"/>
    <property type="match status" value="1"/>
</dbReference>
<dbReference type="Pfam" id="PF00672">
    <property type="entry name" value="HAMP"/>
    <property type="match status" value="1"/>
</dbReference>
<dbReference type="InterPro" id="IPR029151">
    <property type="entry name" value="Sensor-like_sf"/>
</dbReference>
<feature type="transmembrane region" description="Helical" evidence="12">
    <location>
        <begin position="36"/>
        <end position="56"/>
    </location>
</feature>
<keyword evidence="6" id="KW-0808">Transferase</keyword>
<evidence type="ECO:0000256" key="8">
    <source>
        <dbReference type="ARBA" id="ARBA00022777"/>
    </source>
</evidence>
<keyword evidence="15" id="KW-0547">Nucleotide-binding</keyword>
<dbReference type="InterPro" id="IPR050428">
    <property type="entry name" value="TCS_sensor_his_kinase"/>
</dbReference>
<evidence type="ECO:0000256" key="4">
    <source>
        <dbReference type="ARBA" id="ARBA00022475"/>
    </source>
</evidence>
<dbReference type="InterPro" id="IPR036890">
    <property type="entry name" value="HATPase_C_sf"/>
</dbReference>
<comment type="catalytic activity">
    <reaction evidence="1">
        <text>ATP + protein L-histidine = ADP + protein N-phospho-L-histidine.</text>
        <dbReference type="EC" id="2.7.13.3"/>
    </reaction>
</comment>
<keyword evidence="10" id="KW-0902">Two-component regulatory system</keyword>
<dbReference type="Pfam" id="PF02518">
    <property type="entry name" value="HATPase_c"/>
    <property type="match status" value="1"/>
</dbReference>
<keyword evidence="16" id="KW-1185">Reference proteome</keyword>
<keyword evidence="9 12" id="KW-1133">Transmembrane helix</keyword>
<dbReference type="Gene3D" id="6.10.340.10">
    <property type="match status" value="1"/>
</dbReference>
<dbReference type="Gene3D" id="1.10.287.130">
    <property type="match status" value="1"/>
</dbReference>
<keyword evidence="15" id="KW-0067">ATP-binding</keyword>
<gene>
    <name evidence="15" type="ORF">NC998_25755</name>
</gene>
<keyword evidence="5" id="KW-0597">Phosphoprotein</keyword>
<evidence type="ECO:0000256" key="9">
    <source>
        <dbReference type="ARBA" id="ARBA00022989"/>
    </source>
</evidence>
<evidence type="ECO:0000256" key="10">
    <source>
        <dbReference type="ARBA" id="ARBA00023012"/>
    </source>
</evidence>
<dbReference type="SUPFAM" id="SSF158472">
    <property type="entry name" value="HAMP domain-like"/>
    <property type="match status" value="1"/>
</dbReference>
<proteinExistence type="predicted"/>
<dbReference type="InterPro" id="IPR004358">
    <property type="entry name" value="Sig_transdc_His_kin-like_C"/>
</dbReference>
<keyword evidence="11 12" id="KW-0472">Membrane</keyword>
<keyword evidence="4" id="KW-1003">Cell membrane</keyword>
<evidence type="ECO:0000259" key="13">
    <source>
        <dbReference type="PROSITE" id="PS50109"/>
    </source>
</evidence>
<keyword evidence="7 12" id="KW-0812">Transmembrane</keyword>
<sequence length="503" mass="55421">MRTEQDLDAGLKSPSKRVLNWLPTRMRWNSIYRKLFITYLALTALGTSFLAAYILWSFHGYFMRSRQADINTWANALSESVAEALAEDDLARATVTVQRYGQSEAVTLRIFNPQGRLLATSAPDQDRQVLNWLEVPGIAAALQKRATQGVAKGVLSNDDRLYSTVPIIRNGEFLGVLRMSITLEQFQRQFRNVALTVLGTLALTVVLCALISEWLARNMARPIQAMRNFAIQIGSGHLGEELSIQQADELGQLATELNRMSKRLASLDKERRAFLASVSHELRTPVSNVLVTVEALKSGASEEPELRDRFIQTVEDETKRLARLIHDLLDLGRLEAGVAPLEQQPVNLRDLVNRAVRAVESRMQSKGIGIQMDVANMQSQGDPERLLQAFMNILDNAIKHSIPDTQVFVVGRSQNGEAIVTIRDQGPGISEAALPHIFEQFYTADPSRQGSGTGLGLAIARRIVEAHQGTITAISPPGKGATFRIKLPCTNPAALAKANGVAE</sequence>
<dbReference type="EMBL" id="JAMPKM010000032">
    <property type="protein sequence ID" value="MEP0820505.1"/>
    <property type="molecule type" value="Genomic_DNA"/>
</dbReference>
<comment type="subcellular location">
    <subcellularLocation>
        <location evidence="2">Cell membrane</location>
        <topology evidence="2">Multi-pass membrane protein</topology>
    </subcellularLocation>
</comment>
<dbReference type="RefSeq" id="WP_370527578.1">
    <property type="nucleotide sequence ID" value="NZ_JAMPKM010000032.1"/>
</dbReference>
<dbReference type="InterPro" id="IPR005467">
    <property type="entry name" value="His_kinase_dom"/>
</dbReference>
<accession>A0ABV0JHK5</accession>
<comment type="caution">
    <text evidence="15">The sequence shown here is derived from an EMBL/GenBank/DDBJ whole genome shotgun (WGS) entry which is preliminary data.</text>
</comment>
<dbReference type="SUPFAM" id="SSF103190">
    <property type="entry name" value="Sensory domain-like"/>
    <property type="match status" value="1"/>
</dbReference>
<dbReference type="SUPFAM" id="SSF47384">
    <property type="entry name" value="Homodimeric domain of signal transducing histidine kinase"/>
    <property type="match status" value="1"/>
</dbReference>
<dbReference type="SMART" id="SM00388">
    <property type="entry name" value="HisKA"/>
    <property type="match status" value="1"/>
</dbReference>
<dbReference type="Proteomes" id="UP001464891">
    <property type="component" value="Unassembled WGS sequence"/>
</dbReference>
<dbReference type="Gene3D" id="3.30.565.10">
    <property type="entry name" value="Histidine kinase-like ATPase, C-terminal domain"/>
    <property type="match status" value="1"/>
</dbReference>
<dbReference type="EC" id="2.7.13.3" evidence="3"/>
<dbReference type="InterPro" id="IPR036097">
    <property type="entry name" value="HisK_dim/P_sf"/>
</dbReference>
<dbReference type="CDD" id="cd00075">
    <property type="entry name" value="HATPase"/>
    <property type="match status" value="1"/>
</dbReference>
<dbReference type="PRINTS" id="PR00344">
    <property type="entry name" value="BCTRLSENSOR"/>
</dbReference>
<name>A0ABV0JHK5_9CYAN</name>
<reference evidence="15 16" key="1">
    <citation type="submission" date="2022-04" db="EMBL/GenBank/DDBJ databases">
        <title>Positive selection, recombination, and allopatry shape intraspecific diversity of widespread and dominant cyanobacteria.</title>
        <authorList>
            <person name="Wei J."/>
            <person name="Shu W."/>
            <person name="Hu C."/>
        </authorList>
    </citation>
    <scope>NUCLEOTIDE SEQUENCE [LARGE SCALE GENOMIC DNA]</scope>
    <source>
        <strain evidence="15 16">GB2-A4</strain>
    </source>
</reference>
<feature type="domain" description="HAMP" evidence="14">
    <location>
        <begin position="217"/>
        <end position="269"/>
    </location>
</feature>
<evidence type="ECO:0000256" key="1">
    <source>
        <dbReference type="ARBA" id="ARBA00000085"/>
    </source>
</evidence>
<dbReference type="InterPro" id="IPR003661">
    <property type="entry name" value="HisK_dim/P_dom"/>
</dbReference>
<protein>
    <recommendedName>
        <fullName evidence="3">histidine kinase</fullName>
        <ecNumber evidence="3">2.7.13.3</ecNumber>
    </recommendedName>
</protein>
<evidence type="ECO:0000256" key="5">
    <source>
        <dbReference type="ARBA" id="ARBA00022553"/>
    </source>
</evidence>
<evidence type="ECO:0000256" key="11">
    <source>
        <dbReference type="ARBA" id="ARBA00023136"/>
    </source>
</evidence>
<evidence type="ECO:0000256" key="3">
    <source>
        <dbReference type="ARBA" id="ARBA00012438"/>
    </source>
</evidence>
<dbReference type="InterPro" id="IPR003660">
    <property type="entry name" value="HAMP_dom"/>
</dbReference>
<evidence type="ECO:0000313" key="15">
    <source>
        <dbReference type="EMBL" id="MEP0820505.1"/>
    </source>
</evidence>
<keyword evidence="8" id="KW-0418">Kinase</keyword>
<dbReference type="CDD" id="cd00082">
    <property type="entry name" value="HisKA"/>
    <property type="match status" value="1"/>
</dbReference>
<feature type="domain" description="Histidine kinase" evidence="13">
    <location>
        <begin position="277"/>
        <end position="491"/>
    </location>
</feature>
<dbReference type="Pfam" id="PF00512">
    <property type="entry name" value="HisKA"/>
    <property type="match status" value="1"/>
</dbReference>
<organism evidence="15 16">
    <name type="scientific">Trichocoleus desertorum GB2-A4</name>
    <dbReference type="NCBI Taxonomy" id="2933944"/>
    <lineage>
        <taxon>Bacteria</taxon>
        <taxon>Bacillati</taxon>
        <taxon>Cyanobacteriota</taxon>
        <taxon>Cyanophyceae</taxon>
        <taxon>Leptolyngbyales</taxon>
        <taxon>Trichocoleusaceae</taxon>
        <taxon>Trichocoleus</taxon>
    </lineage>
</organism>
<dbReference type="SMART" id="SM00387">
    <property type="entry name" value="HATPase_c"/>
    <property type="match status" value="1"/>
</dbReference>
<dbReference type="SMART" id="SM00304">
    <property type="entry name" value="HAMP"/>
    <property type="match status" value="1"/>
</dbReference>
<evidence type="ECO:0000256" key="6">
    <source>
        <dbReference type="ARBA" id="ARBA00022679"/>
    </source>
</evidence>
<dbReference type="PANTHER" id="PTHR45436:SF5">
    <property type="entry name" value="SENSOR HISTIDINE KINASE TRCS"/>
    <property type="match status" value="1"/>
</dbReference>
<dbReference type="SUPFAM" id="SSF55874">
    <property type="entry name" value="ATPase domain of HSP90 chaperone/DNA topoisomerase II/histidine kinase"/>
    <property type="match status" value="1"/>
</dbReference>
<feature type="transmembrane region" description="Helical" evidence="12">
    <location>
        <begin position="193"/>
        <end position="216"/>
    </location>
</feature>
<dbReference type="CDD" id="cd06225">
    <property type="entry name" value="HAMP"/>
    <property type="match status" value="1"/>
</dbReference>
<evidence type="ECO:0000256" key="12">
    <source>
        <dbReference type="SAM" id="Phobius"/>
    </source>
</evidence>
<dbReference type="GO" id="GO:0005524">
    <property type="term" value="F:ATP binding"/>
    <property type="evidence" value="ECO:0007669"/>
    <property type="project" value="UniProtKB-KW"/>
</dbReference>
<dbReference type="InterPro" id="IPR003594">
    <property type="entry name" value="HATPase_dom"/>
</dbReference>
<dbReference type="CDD" id="cd18773">
    <property type="entry name" value="PDC1_HK_sensor"/>
    <property type="match status" value="1"/>
</dbReference>
<evidence type="ECO:0000313" key="16">
    <source>
        <dbReference type="Proteomes" id="UP001464891"/>
    </source>
</evidence>
<dbReference type="PROSITE" id="PS50109">
    <property type="entry name" value="HIS_KIN"/>
    <property type="match status" value="1"/>
</dbReference>
<evidence type="ECO:0000256" key="7">
    <source>
        <dbReference type="ARBA" id="ARBA00022692"/>
    </source>
</evidence>
<dbReference type="PANTHER" id="PTHR45436">
    <property type="entry name" value="SENSOR HISTIDINE KINASE YKOH"/>
    <property type="match status" value="1"/>
</dbReference>
<evidence type="ECO:0000259" key="14">
    <source>
        <dbReference type="PROSITE" id="PS50885"/>
    </source>
</evidence>